<dbReference type="PANTHER" id="PTHR45947:SF3">
    <property type="entry name" value="SULFOQUINOVOSYL TRANSFERASE SQD2"/>
    <property type="match status" value="1"/>
</dbReference>
<organism evidence="2 3">
    <name type="scientific">Salinigranum rubrum</name>
    <dbReference type="NCBI Taxonomy" id="755307"/>
    <lineage>
        <taxon>Archaea</taxon>
        <taxon>Methanobacteriati</taxon>
        <taxon>Methanobacteriota</taxon>
        <taxon>Stenosarchaea group</taxon>
        <taxon>Halobacteria</taxon>
        <taxon>Halobacteriales</taxon>
        <taxon>Haloferacaceae</taxon>
        <taxon>Salinigranum</taxon>
    </lineage>
</organism>
<reference evidence="2 3" key="1">
    <citation type="submission" date="2018-01" db="EMBL/GenBank/DDBJ databases">
        <title>Complete genome sequence of Salinigranum rubrum GX10T, an extremely halophilic archaeon isolated from a marine solar saltern.</title>
        <authorList>
            <person name="Han S."/>
        </authorList>
    </citation>
    <scope>NUCLEOTIDE SEQUENCE [LARGE SCALE GENOMIC DNA]</scope>
    <source>
        <strain evidence="2 3">GX10</strain>
    </source>
</reference>
<accession>A0A2I8VKX3</accession>
<gene>
    <name evidence="2" type="ORF">C2R22_13780</name>
</gene>
<evidence type="ECO:0000313" key="2">
    <source>
        <dbReference type="EMBL" id="AUV82576.1"/>
    </source>
</evidence>
<dbReference type="KEGG" id="srub:C2R22_13780"/>
<proteinExistence type="predicted"/>
<dbReference type="CDD" id="cd03794">
    <property type="entry name" value="GT4_WbuB-like"/>
    <property type="match status" value="1"/>
</dbReference>
<feature type="domain" description="Glycosyltransferase subfamily 4-like N-terminal" evidence="1">
    <location>
        <begin position="20"/>
        <end position="208"/>
    </location>
</feature>
<dbReference type="Pfam" id="PF13692">
    <property type="entry name" value="Glyco_trans_1_4"/>
    <property type="match status" value="1"/>
</dbReference>
<protein>
    <submittedName>
        <fullName evidence="2">Glycosyltransferase WbuB</fullName>
    </submittedName>
</protein>
<dbReference type="SUPFAM" id="SSF53756">
    <property type="entry name" value="UDP-Glycosyltransferase/glycogen phosphorylase"/>
    <property type="match status" value="1"/>
</dbReference>
<dbReference type="GeneID" id="35593181"/>
<dbReference type="AlphaFoldDB" id="A0A2I8VKX3"/>
<keyword evidence="3" id="KW-1185">Reference proteome</keyword>
<evidence type="ECO:0000259" key="1">
    <source>
        <dbReference type="Pfam" id="PF13579"/>
    </source>
</evidence>
<dbReference type="Pfam" id="PF13579">
    <property type="entry name" value="Glyco_trans_4_4"/>
    <property type="match status" value="1"/>
</dbReference>
<keyword evidence="2" id="KW-0808">Transferase</keyword>
<dbReference type="Gene3D" id="3.40.50.2000">
    <property type="entry name" value="Glycogen Phosphorylase B"/>
    <property type="match status" value="2"/>
</dbReference>
<evidence type="ECO:0000313" key="3">
    <source>
        <dbReference type="Proteomes" id="UP000236584"/>
    </source>
</evidence>
<dbReference type="InterPro" id="IPR050194">
    <property type="entry name" value="Glycosyltransferase_grp1"/>
</dbReference>
<dbReference type="OrthoDB" id="132546at2157"/>
<dbReference type="RefSeq" id="WP_103426265.1">
    <property type="nucleotide sequence ID" value="NZ_CP026309.1"/>
</dbReference>
<name>A0A2I8VKX3_9EURY</name>
<dbReference type="PANTHER" id="PTHR45947">
    <property type="entry name" value="SULFOQUINOVOSYL TRANSFERASE SQD2"/>
    <property type="match status" value="1"/>
</dbReference>
<sequence length="406" mass="45238">MSGDTRHVVFVSQRYPPEQGGNASRIRDTATNLREHGWDVTVLSPVKSYPFGEFERSRSWHTTESDEGITVHRFWTWQPRTNDPSIVNRLAYFLVFTLHALWWLLRNRGRYDIVVTSSPPITTELPGIVLSMLGTPWIADVRDLWIDAAVALGHIAEGSVPERAARRFQRFALRTADRISVTTDATTEVLEETYGPGLEHKTVLIPNGVDIDDFYPTGTDERPVIVYTGNIGTAQDLHACVRAMARISSDEAVLRLVGSGDVEPELKTLADELSLNGRIEFTGLVPRQQVPEILNEATVGVAPLKDTEALEYAMPTKVYEYLACGLPVLATGGSHLRQFVEDSGGGVHVENDPDRIAEAIDALLADDAYRTELAERGHEYVLDRYTRDRIAERLSDELNAAVDEKT</sequence>
<dbReference type="InterPro" id="IPR028098">
    <property type="entry name" value="Glyco_trans_4-like_N"/>
</dbReference>
<dbReference type="GO" id="GO:0016758">
    <property type="term" value="F:hexosyltransferase activity"/>
    <property type="evidence" value="ECO:0007669"/>
    <property type="project" value="TreeGrafter"/>
</dbReference>
<dbReference type="Proteomes" id="UP000236584">
    <property type="component" value="Chromosome"/>
</dbReference>
<dbReference type="EMBL" id="CP026309">
    <property type="protein sequence ID" value="AUV82576.1"/>
    <property type="molecule type" value="Genomic_DNA"/>
</dbReference>